<sequence length="138" mass="15901">MQTHILIIESASDDQLWGRLIFDDNLIIESASNEDALQKKMKKLLKDFHGLNPKEIEFDVQYDITRVFEEKNFLNISEIAQRAGINKSLMLQYTSGKKLPSLDRVREIEKVIRQIGEELINIKLAAPVKKKPVTHTRG</sequence>
<accession>A0ACC0TT72</accession>
<protein>
    <submittedName>
        <fullName evidence="1">Uncharacterized protein</fullName>
    </submittedName>
</protein>
<keyword evidence="2" id="KW-1185">Reference proteome</keyword>
<gene>
    <name evidence="1" type="ORF">F5148DRAFT_1154410</name>
</gene>
<proteinExistence type="predicted"/>
<evidence type="ECO:0000313" key="1">
    <source>
        <dbReference type="EMBL" id="KAI9437356.1"/>
    </source>
</evidence>
<name>A0ACC0TT72_9AGAM</name>
<comment type="caution">
    <text evidence="1">The sequence shown here is derived from an EMBL/GenBank/DDBJ whole genome shotgun (WGS) entry which is preliminary data.</text>
</comment>
<dbReference type="Proteomes" id="UP001207468">
    <property type="component" value="Unassembled WGS sequence"/>
</dbReference>
<evidence type="ECO:0000313" key="2">
    <source>
        <dbReference type="Proteomes" id="UP001207468"/>
    </source>
</evidence>
<reference evidence="1" key="1">
    <citation type="submission" date="2021-03" db="EMBL/GenBank/DDBJ databases">
        <title>Evolutionary priming and transition to the ectomycorrhizal habit in an iconic lineage of mushroom-forming fungi: is preadaptation a requirement?</title>
        <authorList>
            <consortium name="DOE Joint Genome Institute"/>
            <person name="Looney B.P."/>
            <person name="Miyauchi S."/>
            <person name="Morin E."/>
            <person name="Drula E."/>
            <person name="Courty P.E."/>
            <person name="Chicoki N."/>
            <person name="Fauchery L."/>
            <person name="Kohler A."/>
            <person name="Kuo A."/>
            <person name="LaButti K."/>
            <person name="Pangilinan J."/>
            <person name="Lipzen A."/>
            <person name="Riley R."/>
            <person name="Andreopoulos W."/>
            <person name="He G."/>
            <person name="Johnson J."/>
            <person name="Barry K.W."/>
            <person name="Grigoriev I.V."/>
            <person name="Nagy L."/>
            <person name="Hibbett D."/>
            <person name="Henrissat B."/>
            <person name="Matheny P.B."/>
            <person name="Labbe J."/>
            <person name="Martin A.F."/>
        </authorList>
    </citation>
    <scope>NUCLEOTIDE SEQUENCE</scope>
    <source>
        <strain evidence="1">BPL698</strain>
    </source>
</reference>
<dbReference type="EMBL" id="JAGFNK010000916">
    <property type="protein sequence ID" value="KAI9437356.1"/>
    <property type="molecule type" value="Genomic_DNA"/>
</dbReference>
<organism evidence="1 2">
    <name type="scientific">Russula earlei</name>
    <dbReference type="NCBI Taxonomy" id="71964"/>
    <lineage>
        <taxon>Eukaryota</taxon>
        <taxon>Fungi</taxon>
        <taxon>Dikarya</taxon>
        <taxon>Basidiomycota</taxon>
        <taxon>Agaricomycotina</taxon>
        <taxon>Agaricomycetes</taxon>
        <taxon>Russulales</taxon>
        <taxon>Russulaceae</taxon>
        <taxon>Russula</taxon>
    </lineage>
</organism>